<comment type="caution">
    <text evidence="1">The sequence shown here is derived from an EMBL/GenBank/DDBJ whole genome shotgun (WGS) entry which is preliminary data.</text>
</comment>
<keyword evidence="2" id="KW-1185">Reference proteome</keyword>
<proteinExistence type="predicted"/>
<organism evidence="1 2">
    <name type="scientific">Hohenbuehelia grisea</name>
    <dbReference type="NCBI Taxonomy" id="104357"/>
    <lineage>
        <taxon>Eukaryota</taxon>
        <taxon>Fungi</taxon>
        <taxon>Dikarya</taxon>
        <taxon>Basidiomycota</taxon>
        <taxon>Agaricomycotina</taxon>
        <taxon>Agaricomycetes</taxon>
        <taxon>Agaricomycetidae</taxon>
        <taxon>Agaricales</taxon>
        <taxon>Pleurotineae</taxon>
        <taxon>Pleurotaceae</taxon>
        <taxon>Hohenbuehelia</taxon>
    </lineage>
</organism>
<dbReference type="EMBL" id="JASNQZ010000003">
    <property type="protein sequence ID" value="KAL0958862.1"/>
    <property type="molecule type" value="Genomic_DNA"/>
</dbReference>
<gene>
    <name evidence="1" type="ORF">HGRIS_014179</name>
</gene>
<protein>
    <submittedName>
        <fullName evidence="1">Uncharacterized protein</fullName>
    </submittedName>
</protein>
<evidence type="ECO:0000313" key="1">
    <source>
        <dbReference type="EMBL" id="KAL0958862.1"/>
    </source>
</evidence>
<dbReference type="Proteomes" id="UP001556367">
    <property type="component" value="Unassembled WGS sequence"/>
</dbReference>
<sequence length="89" mass="9991">MQYTTILLALPVVSSDKALVLAGETAPPTTNASVFHLFAAASIRGAWNDLVHYKKRRAFARNAQRQAERYLGASEEDFAIMFPDMKRYL</sequence>
<reference evidence="2" key="1">
    <citation type="submission" date="2024-06" db="EMBL/GenBank/DDBJ databases">
        <title>Multi-omics analyses provide insights into the biosynthesis of the anticancer antibiotic pleurotin in Hohenbuehelia grisea.</title>
        <authorList>
            <person name="Weaver J.A."/>
            <person name="Alberti F."/>
        </authorList>
    </citation>
    <scope>NUCLEOTIDE SEQUENCE [LARGE SCALE GENOMIC DNA]</scope>
    <source>
        <strain evidence="2">T-177</strain>
    </source>
</reference>
<accession>A0ABR3JUS5</accession>
<name>A0ABR3JUS5_9AGAR</name>
<evidence type="ECO:0000313" key="2">
    <source>
        <dbReference type="Proteomes" id="UP001556367"/>
    </source>
</evidence>